<keyword evidence="1" id="KW-0723">Serine/threonine-protein kinase</keyword>
<dbReference type="SUPFAM" id="SSF56112">
    <property type="entry name" value="Protein kinase-like (PK-like)"/>
    <property type="match status" value="1"/>
</dbReference>
<organism evidence="10 11">
    <name type="scientific">Chlamydomonas schloesseri</name>
    <dbReference type="NCBI Taxonomy" id="2026947"/>
    <lineage>
        <taxon>Eukaryota</taxon>
        <taxon>Viridiplantae</taxon>
        <taxon>Chlorophyta</taxon>
        <taxon>core chlorophytes</taxon>
        <taxon>Chlorophyceae</taxon>
        <taxon>CS clade</taxon>
        <taxon>Chlamydomonadales</taxon>
        <taxon>Chlamydomonadaceae</taxon>
        <taxon>Chlamydomonas</taxon>
    </lineage>
</organism>
<evidence type="ECO:0000313" key="10">
    <source>
        <dbReference type="EMBL" id="KAG2435004.1"/>
    </source>
</evidence>
<protein>
    <recommendedName>
        <fullName evidence="9">Protein kinase domain-containing protein</fullName>
    </recommendedName>
</protein>
<dbReference type="EMBL" id="JAEHOD010000054">
    <property type="protein sequence ID" value="KAG2435004.1"/>
    <property type="molecule type" value="Genomic_DNA"/>
</dbReference>
<reference evidence="10" key="1">
    <citation type="journal article" date="2020" name="bioRxiv">
        <title>Comparative genomics of Chlamydomonas.</title>
        <authorList>
            <person name="Craig R.J."/>
            <person name="Hasan A.R."/>
            <person name="Ness R.W."/>
            <person name="Keightley P.D."/>
        </authorList>
    </citation>
    <scope>NUCLEOTIDE SEQUENCE</scope>
    <source>
        <strain evidence="10">CCAP 11/173</strain>
    </source>
</reference>
<feature type="binding site" evidence="7">
    <location>
        <position position="33"/>
    </location>
    <ligand>
        <name>ATP</name>
        <dbReference type="ChEBI" id="CHEBI:30616"/>
    </ligand>
</feature>
<dbReference type="Gene3D" id="1.10.510.10">
    <property type="entry name" value="Transferase(Phosphotransferase) domain 1"/>
    <property type="match status" value="1"/>
</dbReference>
<evidence type="ECO:0000313" key="11">
    <source>
        <dbReference type="Proteomes" id="UP000613740"/>
    </source>
</evidence>
<name>A0A835T729_9CHLO</name>
<dbReference type="SMART" id="SM00220">
    <property type="entry name" value="S_TKc"/>
    <property type="match status" value="1"/>
</dbReference>
<keyword evidence="4" id="KW-0418">Kinase</keyword>
<comment type="caution">
    <text evidence="10">The sequence shown here is derived from an EMBL/GenBank/DDBJ whole genome shotgun (WGS) entry which is preliminary data.</text>
</comment>
<accession>A0A835T729</accession>
<dbReference type="OrthoDB" id="377346at2759"/>
<dbReference type="InterPro" id="IPR011009">
    <property type="entry name" value="Kinase-like_dom_sf"/>
</dbReference>
<dbReference type="InterPro" id="IPR008271">
    <property type="entry name" value="Ser/Thr_kinase_AS"/>
</dbReference>
<keyword evidence="2" id="KW-0808">Transferase</keyword>
<evidence type="ECO:0000256" key="5">
    <source>
        <dbReference type="ARBA" id="ARBA00022840"/>
    </source>
</evidence>
<dbReference type="PROSITE" id="PS50011">
    <property type="entry name" value="PROTEIN_KINASE_DOM"/>
    <property type="match status" value="1"/>
</dbReference>
<keyword evidence="11" id="KW-1185">Reference proteome</keyword>
<evidence type="ECO:0000256" key="3">
    <source>
        <dbReference type="ARBA" id="ARBA00022741"/>
    </source>
</evidence>
<evidence type="ECO:0000256" key="1">
    <source>
        <dbReference type="ARBA" id="ARBA00022527"/>
    </source>
</evidence>
<evidence type="ECO:0000256" key="7">
    <source>
        <dbReference type="PIRSR" id="PIRSR630616-2"/>
    </source>
</evidence>
<proteinExistence type="predicted"/>
<feature type="domain" description="Protein kinase" evidence="9">
    <location>
        <begin position="4"/>
        <end position="285"/>
    </location>
</feature>
<evidence type="ECO:0000256" key="6">
    <source>
        <dbReference type="PIRSR" id="PIRSR630616-1"/>
    </source>
</evidence>
<feature type="cross-link" description="Glycyl lysine isopeptide (Lys-Gly) (interchain with G-Cter in SUMO2)" evidence="8">
    <location>
        <position position="132"/>
    </location>
</feature>
<evidence type="ECO:0000259" key="9">
    <source>
        <dbReference type="PROSITE" id="PS50011"/>
    </source>
</evidence>
<dbReference type="AlphaFoldDB" id="A0A835T729"/>
<dbReference type="PANTHER" id="PTHR24350">
    <property type="entry name" value="SERINE/THREONINE-PROTEIN KINASE IAL-RELATED"/>
    <property type="match status" value="1"/>
</dbReference>
<dbReference type="InterPro" id="IPR030616">
    <property type="entry name" value="Aur-like"/>
</dbReference>
<keyword evidence="3 7" id="KW-0547">Nucleotide-binding</keyword>
<evidence type="ECO:0000256" key="8">
    <source>
        <dbReference type="PIRSR" id="PIRSR630616-3"/>
    </source>
</evidence>
<dbReference type="PROSITE" id="PS00108">
    <property type="entry name" value="PROTEIN_KINASE_ST"/>
    <property type="match status" value="1"/>
</dbReference>
<feature type="binding site" evidence="7">
    <location>
        <position position="148"/>
    </location>
    <ligand>
        <name>ATP</name>
        <dbReference type="ChEBI" id="CHEBI:30616"/>
    </ligand>
</feature>
<dbReference type="GO" id="GO:0005524">
    <property type="term" value="F:ATP binding"/>
    <property type="evidence" value="ECO:0007669"/>
    <property type="project" value="UniProtKB-KW"/>
</dbReference>
<sequence length="295" mass="31901">MSDYRVSRRLYKGECTAVYQATCLRSGQEVALKTYDLRRVPSNTLHMIRREIEIHCQLHHRHIAQMYGAFLDGAERVVAVQEFGSRGDLFSFFRRRPGGRLAHHVAGVAVVRPLLEALAHMHGVGICHRDIKPENVLLGEGWRLMVADLGLAIDLLQERAVTRAGTQGYMAPEVERCPLKSAAADNKDRLDLAYTTAADVYGVGVLAYELLTGQLLPPPSPAPAAAKAAPAAVAGSATQQPPGPPPALVFPACVPASARDFIIAAVSPQPEDRPTAVQLLQHVWLAEAADAADQT</sequence>
<dbReference type="InterPro" id="IPR000719">
    <property type="entry name" value="Prot_kinase_dom"/>
</dbReference>
<dbReference type="GO" id="GO:0004674">
    <property type="term" value="F:protein serine/threonine kinase activity"/>
    <property type="evidence" value="ECO:0007669"/>
    <property type="project" value="UniProtKB-KW"/>
</dbReference>
<evidence type="ECO:0000256" key="4">
    <source>
        <dbReference type="ARBA" id="ARBA00022777"/>
    </source>
</evidence>
<dbReference type="Proteomes" id="UP000613740">
    <property type="component" value="Unassembled WGS sequence"/>
</dbReference>
<evidence type="ECO:0000256" key="2">
    <source>
        <dbReference type="ARBA" id="ARBA00022679"/>
    </source>
</evidence>
<feature type="active site" description="Proton acceptor" evidence="6">
    <location>
        <position position="130"/>
    </location>
</feature>
<dbReference type="Pfam" id="PF00069">
    <property type="entry name" value="Pkinase"/>
    <property type="match status" value="1"/>
</dbReference>
<gene>
    <name evidence="10" type="ORF">HYH02_012002</name>
</gene>
<keyword evidence="5 7" id="KW-0067">ATP-binding</keyword>
<feature type="binding site" evidence="7">
    <location>
        <begin position="134"/>
        <end position="135"/>
    </location>
    <ligand>
        <name>ATP</name>
        <dbReference type="ChEBI" id="CHEBI:30616"/>
    </ligand>
</feature>